<feature type="region of interest" description="Disordered" evidence="1">
    <location>
        <begin position="123"/>
        <end position="159"/>
    </location>
</feature>
<proteinExistence type="predicted"/>
<evidence type="ECO:0000313" key="3">
    <source>
        <dbReference type="Proteomes" id="UP000314294"/>
    </source>
</evidence>
<reference evidence="2 3" key="1">
    <citation type="submission" date="2019-03" db="EMBL/GenBank/DDBJ databases">
        <title>First draft genome of Liparis tanakae, snailfish: a comprehensive survey of snailfish specific genes.</title>
        <authorList>
            <person name="Kim W."/>
            <person name="Song I."/>
            <person name="Jeong J.-H."/>
            <person name="Kim D."/>
            <person name="Kim S."/>
            <person name="Ryu S."/>
            <person name="Song J.Y."/>
            <person name="Lee S.K."/>
        </authorList>
    </citation>
    <scope>NUCLEOTIDE SEQUENCE [LARGE SCALE GENOMIC DNA]</scope>
    <source>
        <tissue evidence="2">Muscle</tissue>
    </source>
</reference>
<feature type="compositionally biased region" description="Basic and acidic residues" evidence="1">
    <location>
        <begin position="1"/>
        <end position="15"/>
    </location>
</feature>
<dbReference type="Proteomes" id="UP000314294">
    <property type="component" value="Unassembled WGS sequence"/>
</dbReference>
<accession>A0A4Z2JDY6</accession>
<evidence type="ECO:0000256" key="1">
    <source>
        <dbReference type="SAM" id="MobiDB-lite"/>
    </source>
</evidence>
<gene>
    <name evidence="2" type="ORF">EYF80_001413</name>
</gene>
<name>A0A4Z2JDY6_9TELE</name>
<feature type="region of interest" description="Disordered" evidence="1">
    <location>
        <begin position="1"/>
        <end position="51"/>
    </location>
</feature>
<protein>
    <submittedName>
        <fullName evidence="2">Uncharacterized protein</fullName>
    </submittedName>
</protein>
<dbReference type="AlphaFoldDB" id="A0A4Z2JDY6"/>
<dbReference type="EMBL" id="SRLO01000006">
    <property type="protein sequence ID" value="TNN88197.1"/>
    <property type="molecule type" value="Genomic_DNA"/>
</dbReference>
<evidence type="ECO:0000313" key="2">
    <source>
        <dbReference type="EMBL" id="TNN88197.1"/>
    </source>
</evidence>
<sequence>MRRQEVAEGGTERAGGEPGSRLRGSPWSSLTGRTKRGLVTDNGGDRAPAASGASAIRIHYAQLVVWKGSRSCSSKPFEIICDIASPPPTTILSPMIGHSLITITRLPFPCILALTSQLSPARSLNQQPTTQPLPVPTGPVSQPWPLAVDPRGPAAPGPS</sequence>
<comment type="caution">
    <text evidence="2">The sequence shown here is derived from an EMBL/GenBank/DDBJ whole genome shotgun (WGS) entry which is preliminary data.</text>
</comment>
<organism evidence="2 3">
    <name type="scientific">Liparis tanakae</name>
    <name type="common">Tanaka's snailfish</name>
    <dbReference type="NCBI Taxonomy" id="230148"/>
    <lineage>
        <taxon>Eukaryota</taxon>
        <taxon>Metazoa</taxon>
        <taxon>Chordata</taxon>
        <taxon>Craniata</taxon>
        <taxon>Vertebrata</taxon>
        <taxon>Euteleostomi</taxon>
        <taxon>Actinopterygii</taxon>
        <taxon>Neopterygii</taxon>
        <taxon>Teleostei</taxon>
        <taxon>Neoteleostei</taxon>
        <taxon>Acanthomorphata</taxon>
        <taxon>Eupercaria</taxon>
        <taxon>Perciformes</taxon>
        <taxon>Cottioidei</taxon>
        <taxon>Cottales</taxon>
        <taxon>Liparidae</taxon>
        <taxon>Liparis</taxon>
    </lineage>
</organism>
<keyword evidence="3" id="KW-1185">Reference proteome</keyword>